<comment type="cofactor">
    <cofactor evidence="11">
        <name>Mg(2+)</name>
        <dbReference type="ChEBI" id="CHEBI:18420"/>
    </cofactor>
    <cofactor evidence="11">
        <name>Mn(2+)</name>
        <dbReference type="ChEBI" id="CHEBI:29035"/>
    </cofactor>
    <text evidence="11">Magnesium. Can also use manganese.</text>
</comment>
<sequence length="313" mass="34547">MIATDQIKMMGTIIDIYIDSSKAKQQAATIRELLTLYNHRFSANDDSSELMAINHMAGIQPVRVHSDLFDLISIGKEHSLAYPSNLNIALGPLVQSWRIGFSDAKLPAEATIDRKLRLTNPNHIILNQSLGSIFLKEKGMSIDLGALAKGYIADKLMAFLIKDGITAALINLGGNVLVHGTNKQRHNGLFYVGIQQPNQKRGQHVGVIKVNNNSVVTSGISERQLRIEDKTYHHLLDPHTGYPIKTNMASLTIVSPSSLDGELWSSRLFGLEHSFVLSQLNKLPEVEGIIITKDGQVTISDGLKGAFRLHYKH</sequence>
<dbReference type="PANTHER" id="PTHR30040:SF2">
    <property type="entry name" value="FAD:PROTEIN FMN TRANSFERASE"/>
    <property type="match status" value="1"/>
</dbReference>
<dbReference type="Pfam" id="PF02424">
    <property type="entry name" value="ApbE"/>
    <property type="match status" value="1"/>
</dbReference>
<keyword evidence="5 10" id="KW-0479">Metal-binding</keyword>
<proteinExistence type="inferred from homology"/>
<evidence type="ECO:0000256" key="8">
    <source>
        <dbReference type="ARBA" id="ARBA00031306"/>
    </source>
</evidence>
<evidence type="ECO:0000256" key="5">
    <source>
        <dbReference type="ARBA" id="ARBA00022723"/>
    </source>
</evidence>
<reference evidence="12 13" key="1">
    <citation type="submission" date="2018-06" db="EMBL/GenBank/DDBJ databases">
        <authorList>
            <consortium name="Pathogen Informatics"/>
            <person name="Doyle S."/>
        </authorList>
    </citation>
    <scope>NUCLEOTIDE SEQUENCE [LARGE SCALE GENOMIC DNA]</scope>
    <source>
        <strain evidence="12 13">NCTC12092</strain>
    </source>
</reference>
<dbReference type="EMBL" id="UHFF01000002">
    <property type="protein sequence ID" value="SUN46448.1"/>
    <property type="molecule type" value="Genomic_DNA"/>
</dbReference>
<dbReference type="GO" id="GO:0016740">
    <property type="term" value="F:transferase activity"/>
    <property type="evidence" value="ECO:0007669"/>
    <property type="project" value="UniProtKB-UniRule"/>
</dbReference>
<feature type="binding site" evidence="11">
    <location>
        <position position="266"/>
    </location>
    <ligand>
        <name>Mg(2+)</name>
        <dbReference type="ChEBI" id="CHEBI:18420"/>
    </ligand>
</feature>
<organism evidence="12 13">
    <name type="scientific">Streptococcus equi subsp. equi</name>
    <dbReference type="NCBI Taxonomy" id="148942"/>
    <lineage>
        <taxon>Bacteria</taxon>
        <taxon>Bacillati</taxon>
        <taxon>Bacillota</taxon>
        <taxon>Bacilli</taxon>
        <taxon>Lactobacillales</taxon>
        <taxon>Streptococcaceae</taxon>
        <taxon>Streptococcus</taxon>
    </lineage>
</organism>
<dbReference type="EC" id="2.7.1.180" evidence="1 10"/>
<name>A0A380JPP5_9STRE</name>
<evidence type="ECO:0000256" key="11">
    <source>
        <dbReference type="PIRSR" id="PIRSR006268-2"/>
    </source>
</evidence>
<protein>
    <recommendedName>
        <fullName evidence="2 10">FAD:protein FMN transferase</fullName>
        <ecNumber evidence="1 10">2.7.1.180</ecNumber>
    </recommendedName>
    <alternativeName>
        <fullName evidence="8 10">Flavin transferase</fullName>
    </alternativeName>
</protein>
<evidence type="ECO:0000256" key="2">
    <source>
        <dbReference type="ARBA" id="ARBA00016337"/>
    </source>
</evidence>
<dbReference type="Proteomes" id="UP000254461">
    <property type="component" value="Unassembled WGS sequence"/>
</dbReference>
<gene>
    <name evidence="12" type="primary">apbE</name>
    <name evidence="12" type="ORF">NCTC12092_01042</name>
</gene>
<keyword evidence="6 10" id="KW-0274">FAD</keyword>
<dbReference type="AlphaFoldDB" id="A0A380JPP5"/>
<accession>A0A380JPP5</accession>
<dbReference type="RefSeq" id="WP_115250971.1">
    <property type="nucleotide sequence ID" value="NZ_UHFF01000002.1"/>
</dbReference>
<evidence type="ECO:0000256" key="10">
    <source>
        <dbReference type="PIRNR" id="PIRNR006268"/>
    </source>
</evidence>
<evidence type="ECO:0000256" key="6">
    <source>
        <dbReference type="ARBA" id="ARBA00022827"/>
    </source>
</evidence>
<dbReference type="InterPro" id="IPR003374">
    <property type="entry name" value="ApbE-like_sf"/>
</dbReference>
<evidence type="ECO:0000256" key="9">
    <source>
        <dbReference type="ARBA" id="ARBA00048540"/>
    </source>
</evidence>
<dbReference type="Gene3D" id="3.10.520.10">
    <property type="entry name" value="ApbE-like domains"/>
    <property type="match status" value="1"/>
</dbReference>
<keyword evidence="7 10" id="KW-0460">Magnesium</keyword>
<dbReference type="SUPFAM" id="SSF143631">
    <property type="entry name" value="ApbE-like"/>
    <property type="match status" value="1"/>
</dbReference>
<feature type="binding site" evidence="11">
    <location>
        <position position="146"/>
    </location>
    <ligand>
        <name>Mg(2+)</name>
        <dbReference type="ChEBI" id="CHEBI:18420"/>
    </ligand>
</feature>
<dbReference type="InterPro" id="IPR024932">
    <property type="entry name" value="ApbE"/>
</dbReference>
<dbReference type="PANTHER" id="PTHR30040">
    <property type="entry name" value="THIAMINE BIOSYNTHESIS LIPOPROTEIN APBE"/>
    <property type="match status" value="1"/>
</dbReference>
<dbReference type="GO" id="GO:0046872">
    <property type="term" value="F:metal ion binding"/>
    <property type="evidence" value="ECO:0007669"/>
    <property type="project" value="UniProtKB-UniRule"/>
</dbReference>
<evidence type="ECO:0000256" key="1">
    <source>
        <dbReference type="ARBA" id="ARBA00011955"/>
    </source>
</evidence>
<keyword evidence="4 10" id="KW-0808">Transferase</keyword>
<evidence type="ECO:0000313" key="13">
    <source>
        <dbReference type="Proteomes" id="UP000254461"/>
    </source>
</evidence>
<dbReference type="PIRSF" id="PIRSF006268">
    <property type="entry name" value="ApbE"/>
    <property type="match status" value="1"/>
</dbReference>
<comment type="similarity">
    <text evidence="10">Belongs to the ApbE family.</text>
</comment>
<keyword evidence="3 10" id="KW-0285">Flavoprotein</keyword>
<comment type="catalytic activity">
    <reaction evidence="9 10">
        <text>L-threonyl-[protein] + FAD = FMN-L-threonyl-[protein] + AMP + H(+)</text>
        <dbReference type="Rhea" id="RHEA:36847"/>
        <dbReference type="Rhea" id="RHEA-COMP:11060"/>
        <dbReference type="Rhea" id="RHEA-COMP:11061"/>
        <dbReference type="ChEBI" id="CHEBI:15378"/>
        <dbReference type="ChEBI" id="CHEBI:30013"/>
        <dbReference type="ChEBI" id="CHEBI:57692"/>
        <dbReference type="ChEBI" id="CHEBI:74257"/>
        <dbReference type="ChEBI" id="CHEBI:456215"/>
        <dbReference type="EC" id="2.7.1.180"/>
    </reaction>
</comment>
<evidence type="ECO:0000256" key="7">
    <source>
        <dbReference type="ARBA" id="ARBA00022842"/>
    </source>
</evidence>
<evidence type="ECO:0000256" key="4">
    <source>
        <dbReference type="ARBA" id="ARBA00022679"/>
    </source>
</evidence>
<evidence type="ECO:0000313" key="12">
    <source>
        <dbReference type="EMBL" id="SUN46448.1"/>
    </source>
</evidence>
<evidence type="ECO:0000256" key="3">
    <source>
        <dbReference type="ARBA" id="ARBA00022630"/>
    </source>
</evidence>